<dbReference type="Proteomes" id="UP001199054">
    <property type="component" value="Unassembled WGS sequence"/>
</dbReference>
<reference evidence="3 4" key="1">
    <citation type="submission" date="2021-10" db="EMBL/GenBank/DDBJ databases">
        <title>Streptomyces sp. strain SMC 277, a novel streptomycete isolated from soil.</title>
        <authorList>
            <person name="Chanama M."/>
        </authorList>
    </citation>
    <scope>NUCLEOTIDE SEQUENCE [LARGE SCALE GENOMIC DNA]</scope>
    <source>
        <strain evidence="3 4">SMC 277</strain>
    </source>
</reference>
<evidence type="ECO:0000256" key="1">
    <source>
        <dbReference type="SAM" id="MobiDB-lite"/>
    </source>
</evidence>
<feature type="domain" description="WYL" evidence="2">
    <location>
        <begin position="4"/>
        <end position="70"/>
    </location>
</feature>
<feature type="compositionally biased region" description="Pro residues" evidence="1">
    <location>
        <begin position="80"/>
        <end position="98"/>
    </location>
</feature>
<feature type="region of interest" description="Disordered" evidence="1">
    <location>
        <begin position="63"/>
        <end position="99"/>
    </location>
</feature>
<dbReference type="PANTHER" id="PTHR34580">
    <property type="match status" value="1"/>
</dbReference>
<dbReference type="RefSeq" id="WP_226726642.1">
    <property type="nucleotide sequence ID" value="NZ_JAJAUY010000028.1"/>
</dbReference>
<evidence type="ECO:0000259" key="2">
    <source>
        <dbReference type="Pfam" id="PF13280"/>
    </source>
</evidence>
<dbReference type="InterPro" id="IPR051534">
    <property type="entry name" value="CBASS_pafABC_assoc_protein"/>
</dbReference>
<comment type="caution">
    <text evidence="3">The sequence shown here is derived from an EMBL/GenBank/DDBJ whole genome shotgun (WGS) entry which is preliminary data.</text>
</comment>
<gene>
    <name evidence="3" type="ORF">LG632_10495</name>
</gene>
<dbReference type="EMBL" id="JAJAUY010000028">
    <property type="protein sequence ID" value="MCB5179808.1"/>
    <property type="molecule type" value="Genomic_DNA"/>
</dbReference>
<proteinExistence type="predicted"/>
<dbReference type="PROSITE" id="PS52050">
    <property type="entry name" value="WYL"/>
    <property type="match status" value="1"/>
</dbReference>
<name>A0ABS8B5E3_9ACTN</name>
<protein>
    <submittedName>
        <fullName evidence="3">WYL domain-containing protein</fullName>
    </submittedName>
</protein>
<dbReference type="Pfam" id="PF13280">
    <property type="entry name" value="WYL"/>
    <property type="match status" value="1"/>
</dbReference>
<evidence type="ECO:0000313" key="3">
    <source>
        <dbReference type="EMBL" id="MCB5179808.1"/>
    </source>
</evidence>
<organism evidence="3 4">
    <name type="scientific">Streptomyces antimicrobicus</name>
    <dbReference type="NCBI Taxonomy" id="2883108"/>
    <lineage>
        <taxon>Bacteria</taxon>
        <taxon>Bacillati</taxon>
        <taxon>Actinomycetota</taxon>
        <taxon>Actinomycetes</taxon>
        <taxon>Kitasatosporales</taxon>
        <taxon>Streptomycetaceae</taxon>
        <taxon>Streptomyces</taxon>
    </lineage>
</organism>
<sequence length="109" mass="11829">MRTALALLAVACRDREIVTFTYRRGSGETGRRHAEPHALVCAAPAWYLVAYDTNPTKGAFFRVDRLTDPTPSGRRLTPASYPPATPPPTSPNASPPPARYALHATVRAT</sequence>
<evidence type="ECO:0000313" key="4">
    <source>
        <dbReference type="Proteomes" id="UP001199054"/>
    </source>
</evidence>
<dbReference type="PANTHER" id="PTHR34580:SF3">
    <property type="entry name" value="PROTEIN PAFB"/>
    <property type="match status" value="1"/>
</dbReference>
<keyword evidence="4" id="KW-1185">Reference proteome</keyword>
<accession>A0ABS8B5E3</accession>
<dbReference type="InterPro" id="IPR026881">
    <property type="entry name" value="WYL_dom"/>
</dbReference>